<geneLocation type="plasmid" evidence="2 3">
    <name>unnamed2</name>
</geneLocation>
<dbReference type="KEGG" id="sgz:C0216_31585"/>
<evidence type="ECO:0000313" key="2">
    <source>
        <dbReference type="EMBL" id="AXE28047.1"/>
    </source>
</evidence>
<proteinExistence type="predicted"/>
<keyword evidence="2" id="KW-0614">Plasmid</keyword>
<dbReference type="EMBL" id="CP030864">
    <property type="protein sequence ID" value="AXE28047.1"/>
    <property type="molecule type" value="Genomic_DNA"/>
</dbReference>
<dbReference type="Proteomes" id="UP000252004">
    <property type="component" value="Plasmid unnamed2"/>
</dbReference>
<gene>
    <name evidence="2" type="ORF">C0216_31585</name>
</gene>
<dbReference type="AlphaFoldDB" id="A0A344UAX6"/>
<organism evidence="2 3">
    <name type="scientific">Streptomyces globosus</name>
    <dbReference type="NCBI Taxonomy" id="68209"/>
    <lineage>
        <taxon>Bacteria</taxon>
        <taxon>Bacillati</taxon>
        <taxon>Actinomycetota</taxon>
        <taxon>Actinomycetes</taxon>
        <taxon>Kitasatosporales</taxon>
        <taxon>Streptomycetaceae</taxon>
        <taxon>Streptomyces</taxon>
    </lineage>
</organism>
<feature type="region of interest" description="Disordered" evidence="1">
    <location>
        <begin position="1"/>
        <end position="61"/>
    </location>
</feature>
<accession>A0A344UAX6</accession>
<reference evidence="2 3" key="1">
    <citation type="submission" date="2018-01" db="EMBL/GenBank/DDBJ databases">
        <title>Draft genome Sequence of streptomyces globosus LZH-48.</title>
        <authorList>
            <person name="Ran K."/>
            <person name="Li Z."/>
            <person name="Wei S."/>
            <person name="Dong R."/>
        </authorList>
    </citation>
    <scope>NUCLEOTIDE SEQUENCE [LARGE SCALE GENOMIC DNA]</scope>
    <source>
        <strain evidence="2 3">LZH-48</strain>
        <plasmid evidence="2 3">unnamed2</plasmid>
    </source>
</reference>
<name>A0A344UAX6_9ACTN</name>
<protein>
    <submittedName>
        <fullName evidence="2">Uncharacterized protein</fullName>
    </submittedName>
</protein>
<keyword evidence="3" id="KW-1185">Reference proteome</keyword>
<evidence type="ECO:0000256" key="1">
    <source>
        <dbReference type="SAM" id="MobiDB-lite"/>
    </source>
</evidence>
<evidence type="ECO:0000313" key="3">
    <source>
        <dbReference type="Proteomes" id="UP000252004"/>
    </source>
</evidence>
<sequence length="61" mass="6342">MCGCRPTEQDGHRERRRGVGPRGATDVRPRSGPLPSGAPPVVRDESASSGSWCGSGEPPGK</sequence>